<keyword evidence="3" id="KW-1003">Cell membrane</keyword>
<feature type="transmembrane region" description="Helical" evidence="7">
    <location>
        <begin position="314"/>
        <end position="337"/>
    </location>
</feature>
<feature type="transmembrane region" description="Helical" evidence="7">
    <location>
        <begin position="280"/>
        <end position="302"/>
    </location>
</feature>
<evidence type="ECO:0000259" key="8">
    <source>
        <dbReference type="PROSITE" id="PS50850"/>
    </source>
</evidence>
<proteinExistence type="predicted"/>
<feature type="transmembrane region" description="Helical" evidence="7">
    <location>
        <begin position="141"/>
        <end position="160"/>
    </location>
</feature>
<feature type="transmembrane region" description="Helical" evidence="7">
    <location>
        <begin position="54"/>
        <end position="73"/>
    </location>
</feature>
<dbReference type="PROSITE" id="PS50850">
    <property type="entry name" value="MFS"/>
    <property type="match status" value="1"/>
</dbReference>
<keyword evidence="2" id="KW-0813">Transport</keyword>
<feature type="transmembrane region" description="Helical" evidence="7">
    <location>
        <begin position="110"/>
        <end position="129"/>
    </location>
</feature>
<evidence type="ECO:0000256" key="2">
    <source>
        <dbReference type="ARBA" id="ARBA00022448"/>
    </source>
</evidence>
<dbReference type="InterPro" id="IPR011701">
    <property type="entry name" value="MFS"/>
</dbReference>
<dbReference type="AlphaFoldDB" id="A0A840MTG9"/>
<feature type="transmembrane region" description="Helical" evidence="7">
    <location>
        <begin position="79"/>
        <end position="98"/>
    </location>
</feature>
<comment type="caution">
    <text evidence="9">The sequence shown here is derived from an EMBL/GenBank/DDBJ whole genome shotgun (WGS) entry which is preliminary data.</text>
</comment>
<evidence type="ECO:0000313" key="9">
    <source>
        <dbReference type="EMBL" id="MBB5018501.1"/>
    </source>
</evidence>
<accession>A0A840MTG9</accession>
<evidence type="ECO:0000313" key="10">
    <source>
        <dbReference type="Proteomes" id="UP000575898"/>
    </source>
</evidence>
<dbReference type="InterPro" id="IPR036259">
    <property type="entry name" value="MFS_trans_sf"/>
</dbReference>
<keyword evidence="10" id="KW-1185">Reference proteome</keyword>
<protein>
    <submittedName>
        <fullName evidence="9">Putative MFS family arabinose efflux permease</fullName>
    </submittedName>
</protein>
<gene>
    <name evidence="9" type="ORF">HNQ59_001790</name>
</gene>
<evidence type="ECO:0000256" key="1">
    <source>
        <dbReference type="ARBA" id="ARBA00004651"/>
    </source>
</evidence>
<dbReference type="PANTHER" id="PTHR23517:SF2">
    <property type="entry name" value="MULTIDRUG RESISTANCE PROTEIN MDTH"/>
    <property type="match status" value="1"/>
</dbReference>
<evidence type="ECO:0000256" key="4">
    <source>
        <dbReference type="ARBA" id="ARBA00022692"/>
    </source>
</evidence>
<feature type="domain" description="Major facilitator superfamily (MFS) profile" evidence="8">
    <location>
        <begin position="1"/>
        <end position="368"/>
    </location>
</feature>
<dbReference type="PANTHER" id="PTHR23517">
    <property type="entry name" value="RESISTANCE PROTEIN MDTM, PUTATIVE-RELATED-RELATED"/>
    <property type="match status" value="1"/>
</dbReference>
<evidence type="ECO:0000256" key="7">
    <source>
        <dbReference type="SAM" id="Phobius"/>
    </source>
</evidence>
<dbReference type="GO" id="GO:0022857">
    <property type="term" value="F:transmembrane transporter activity"/>
    <property type="evidence" value="ECO:0007669"/>
    <property type="project" value="InterPro"/>
</dbReference>
<feature type="transmembrane region" description="Helical" evidence="7">
    <location>
        <begin position="225"/>
        <end position="244"/>
    </location>
</feature>
<keyword evidence="5 7" id="KW-1133">Transmembrane helix</keyword>
<dbReference type="SUPFAM" id="SSF103473">
    <property type="entry name" value="MFS general substrate transporter"/>
    <property type="match status" value="1"/>
</dbReference>
<keyword evidence="6 7" id="KW-0472">Membrane</keyword>
<comment type="subcellular location">
    <subcellularLocation>
        <location evidence="1">Cell membrane</location>
        <topology evidence="1">Multi-pass membrane protein</topology>
    </subcellularLocation>
</comment>
<dbReference type="EMBL" id="JACHHY010000009">
    <property type="protein sequence ID" value="MBB5018501.1"/>
    <property type="molecule type" value="Genomic_DNA"/>
</dbReference>
<organism evidence="9 10">
    <name type="scientific">Chitinivorax tropicus</name>
    <dbReference type="NCBI Taxonomy" id="714531"/>
    <lineage>
        <taxon>Bacteria</taxon>
        <taxon>Pseudomonadati</taxon>
        <taxon>Pseudomonadota</taxon>
        <taxon>Betaproteobacteria</taxon>
        <taxon>Chitinivorax</taxon>
    </lineage>
</organism>
<dbReference type="Gene3D" id="1.20.1250.20">
    <property type="entry name" value="MFS general substrate transporter like domains"/>
    <property type="match status" value="1"/>
</dbReference>
<feature type="transmembrane region" description="Helical" evidence="7">
    <location>
        <begin position="343"/>
        <end position="363"/>
    </location>
</feature>
<evidence type="ECO:0000256" key="5">
    <source>
        <dbReference type="ARBA" id="ARBA00022989"/>
    </source>
</evidence>
<dbReference type="Gene3D" id="3.30.70.100">
    <property type="match status" value="1"/>
</dbReference>
<evidence type="ECO:0000256" key="6">
    <source>
        <dbReference type="ARBA" id="ARBA00023136"/>
    </source>
</evidence>
<dbReference type="Pfam" id="PF07690">
    <property type="entry name" value="MFS_1"/>
    <property type="match status" value="1"/>
</dbReference>
<reference evidence="9 10" key="1">
    <citation type="submission" date="2020-08" db="EMBL/GenBank/DDBJ databases">
        <title>Genomic Encyclopedia of Type Strains, Phase IV (KMG-IV): sequencing the most valuable type-strain genomes for metagenomic binning, comparative biology and taxonomic classification.</title>
        <authorList>
            <person name="Goeker M."/>
        </authorList>
    </citation>
    <scope>NUCLEOTIDE SEQUENCE [LARGE SCALE GENOMIC DNA]</scope>
    <source>
        <strain evidence="9 10">DSM 27165</strain>
    </source>
</reference>
<dbReference type="CDD" id="cd17472">
    <property type="entry name" value="MFS_YajR_like"/>
    <property type="match status" value="1"/>
</dbReference>
<keyword evidence="4 7" id="KW-0812">Transmembrane</keyword>
<evidence type="ECO:0000256" key="3">
    <source>
        <dbReference type="ARBA" id="ARBA00022475"/>
    </source>
</evidence>
<name>A0A840MTG9_9PROT</name>
<dbReference type="InterPro" id="IPR050171">
    <property type="entry name" value="MFS_Transporters"/>
</dbReference>
<dbReference type="Proteomes" id="UP000575898">
    <property type="component" value="Unassembled WGS sequence"/>
</dbReference>
<feature type="transmembrane region" description="Helical" evidence="7">
    <location>
        <begin position="256"/>
        <end position="274"/>
    </location>
</feature>
<dbReference type="InterPro" id="IPR020846">
    <property type="entry name" value="MFS_dom"/>
</dbReference>
<feature type="transmembrane region" description="Helical" evidence="7">
    <location>
        <begin position="27"/>
        <end position="45"/>
    </location>
</feature>
<feature type="transmembrane region" description="Helical" evidence="7">
    <location>
        <begin position="193"/>
        <end position="213"/>
    </location>
</feature>
<dbReference type="GO" id="GO:0005886">
    <property type="term" value="C:plasma membrane"/>
    <property type="evidence" value="ECO:0007669"/>
    <property type="project" value="UniProtKB-SubCell"/>
</dbReference>
<sequence>MFLILPIFALYAPQLQGGDNHTLVGVALGAYGLTQAILQLPFGILSDRIGRKKVIYIGLILMALGSLVCASATDIYTMILGRALQGAGAISAAIMALLADLTHEEHRTQAMAMIGMSIGLTFAASLAAGPSLYHLLGMPGIFVLIGVLSIAALIGVWQIVPQPTLSRFHSDAEASPTKLRDVLRDPQLLRLNYGIFALHAAQMAMFTVMPLVLKNTGHLSADQHWQVYLPIMVGAFIFMVPAIIYGEKKARLKQVFVSAIALMLLAQAGMALALNSFWEIVALLALYFLAFNILEATLPSLVSKIAPAAAKGTAIGVYNATQSFGAFLGGASGGWLYNHYGTPAVFGMCSLMMLGWLLVASSMRPPLPVKTQMFHIGDDWQGDVRELSRRLGGLHGVKEAVVIAEERVAYLKVLPQDWDEAGVMKLIQETN</sequence>